<dbReference type="AlphaFoldDB" id="A0A4Q4T5S1"/>
<feature type="chain" id="PRO_5020238247" evidence="1">
    <location>
        <begin position="19"/>
        <end position="102"/>
    </location>
</feature>
<evidence type="ECO:0000313" key="2">
    <source>
        <dbReference type="EMBL" id="RYP01735.1"/>
    </source>
</evidence>
<protein>
    <submittedName>
        <fullName evidence="2">Uncharacterized protein</fullName>
    </submittedName>
</protein>
<keyword evidence="3" id="KW-1185">Reference proteome</keyword>
<organism evidence="2 3">
    <name type="scientific">Monosporascus ibericus</name>
    <dbReference type="NCBI Taxonomy" id="155417"/>
    <lineage>
        <taxon>Eukaryota</taxon>
        <taxon>Fungi</taxon>
        <taxon>Dikarya</taxon>
        <taxon>Ascomycota</taxon>
        <taxon>Pezizomycotina</taxon>
        <taxon>Sordariomycetes</taxon>
        <taxon>Xylariomycetidae</taxon>
        <taxon>Xylariales</taxon>
        <taxon>Xylariales incertae sedis</taxon>
        <taxon>Monosporascus</taxon>
    </lineage>
</organism>
<reference evidence="2 3" key="1">
    <citation type="submission" date="2018-06" db="EMBL/GenBank/DDBJ databases">
        <title>Complete Genomes of Monosporascus.</title>
        <authorList>
            <person name="Robinson A.J."/>
            <person name="Natvig D.O."/>
        </authorList>
    </citation>
    <scope>NUCLEOTIDE SEQUENCE [LARGE SCALE GENOMIC DNA]</scope>
    <source>
        <strain evidence="2 3">CBS 110550</strain>
    </source>
</reference>
<keyword evidence="1" id="KW-0732">Signal</keyword>
<sequence>MRFSTIAGALLAGGIAQAYEIVLYSEAGWSGEEASFTFDGNHQLGFNAHSWEFFSPAGDGCCVRFCYNNSPVGYRCSGDSNYRSSSPIDEVATGCGDTLLDC</sequence>
<name>A0A4Q4T5S1_9PEZI</name>
<dbReference type="OrthoDB" id="4609496at2759"/>
<dbReference type="Proteomes" id="UP000293360">
    <property type="component" value="Unassembled WGS sequence"/>
</dbReference>
<gene>
    <name evidence="2" type="ORF">DL764_006097</name>
</gene>
<dbReference type="EMBL" id="QJNU01000348">
    <property type="protein sequence ID" value="RYP01735.1"/>
    <property type="molecule type" value="Genomic_DNA"/>
</dbReference>
<dbReference type="STRING" id="155417.A0A4Q4T5S1"/>
<feature type="signal peptide" evidence="1">
    <location>
        <begin position="1"/>
        <end position="18"/>
    </location>
</feature>
<proteinExistence type="predicted"/>
<evidence type="ECO:0000256" key="1">
    <source>
        <dbReference type="SAM" id="SignalP"/>
    </source>
</evidence>
<comment type="caution">
    <text evidence="2">The sequence shown here is derived from an EMBL/GenBank/DDBJ whole genome shotgun (WGS) entry which is preliminary data.</text>
</comment>
<accession>A0A4Q4T5S1</accession>
<evidence type="ECO:0000313" key="3">
    <source>
        <dbReference type="Proteomes" id="UP000293360"/>
    </source>
</evidence>